<protein>
    <submittedName>
        <fullName evidence="2">Uncharacterized protein</fullName>
    </submittedName>
</protein>
<dbReference type="AlphaFoldDB" id="A0A815Y6I1"/>
<evidence type="ECO:0000313" key="2">
    <source>
        <dbReference type="EMBL" id="CAF1567445.1"/>
    </source>
</evidence>
<feature type="non-terminal residue" evidence="2">
    <location>
        <position position="61"/>
    </location>
</feature>
<evidence type="ECO:0000313" key="3">
    <source>
        <dbReference type="Proteomes" id="UP000663845"/>
    </source>
</evidence>
<accession>A0A815Y6I1</accession>
<organism evidence="2 3">
    <name type="scientific">Adineta steineri</name>
    <dbReference type="NCBI Taxonomy" id="433720"/>
    <lineage>
        <taxon>Eukaryota</taxon>
        <taxon>Metazoa</taxon>
        <taxon>Spiralia</taxon>
        <taxon>Gnathifera</taxon>
        <taxon>Rotifera</taxon>
        <taxon>Eurotatoria</taxon>
        <taxon>Bdelloidea</taxon>
        <taxon>Adinetida</taxon>
        <taxon>Adinetidae</taxon>
        <taxon>Adineta</taxon>
    </lineage>
</organism>
<proteinExistence type="predicted"/>
<name>A0A815Y6I1_9BILA</name>
<dbReference type="Proteomes" id="UP000663845">
    <property type="component" value="Unassembled WGS sequence"/>
</dbReference>
<evidence type="ECO:0000256" key="1">
    <source>
        <dbReference type="SAM" id="MobiDB-lite"/>
    </source>
</evidence>
<comment type="caution">
    <text evidence="2">The sequence shown here is derived from an EMBL/GenBank/DDBJ whole genome shotgun (WGS) entry which is preliminary data.</text>
</comment>
<gene>
    <name evidence="2" type="ORF">JYZ213_LOCUS47196</name>
</gene>
<feature type="non-terminal residue" evidence="2">
    <location>
        <position position="1"/>
    </location>
</feature>
<dbReference type="EMBL" id="CAJNOG010008081">
    <property type="protein sequence ID" value="CAF1567445.1"/>
    <property type="molecule type" value="Genomic_DNA"/>
</dbReference>
<reference evidence="2" key="1">
    <citation type="submission" date="2021-02" db="EMBL/GenBank/DDBJ databases">
        <authorList>
            <person name="Nowell W R."/>
        </authorList>
    </citation>
    <scope>NUCLEOTIDE SEQUENCE</scope>
</reference>
<sequence length="61" mass="6733">INIHISFSGVDNIIDTIHRFEHTTPTGQTDKLLLKPARTKASPAKTNNIDKPAPSRRAAKK</sequence>
<feature type="region of interest" description="Disordered" evidence="1">
    <location>
        <begin position="36"/>
        <end position="61"/>
    </location>
</feature>